<keyword evidence="3" id="KW-1185">Reference proteome</keyword>
<name>A0A371NVQ9_9MICO</name>
<feature type="transmembrane region" description="Helical" evidence="1">
    <location>
        <begin position="28"/>
        <end position="51"/>
    </location>
</feature>
<evidence type="ECO:0000256" key="1">
    <source>
        <dbReference type="SAM" id="Phobius"/>
    </source>
</evidence>
<gene>
    <name evidence="2" type="ORF">DY023_08565</name>
</gene>
<reference evidence="2 3" key="1">
    <citation type="submission" date="2018-08" db="EMBL/GenBank/DDBJ databases">
        <title>Isolation, diversity and antifungal activity of Actinobacteria from cow dung.</title>
        <authorList>
            <person name="Ling L."/>
        </authorList>
    </citation>
    <scope>NUCLEOTIDE SEQUENCE [LARGE SCALE GENOMIC DNA]</scope>
    <source>
        <strain evidence="2 3">NEAU-LLE</strain>
    </source>
</reference>
<comment type="caution">
    <text evidence="2">The sequence shown here is derived from an EMBL/GenBank/DDBJ whole genome shotgun (WGS) entry which is preliminary data.</text>
</comment>
<keyword evidence="1" id="KW-0472">Membrane</keyword>
<keyword evidence="1" id="KW-0812">Transmembrane</keyword>
<evidence type="ECO:0000313" key="3">
    <source>
        <dbReference type="Proteomes" id="UP000262172"/>
    </source>
</evidence>
<evidence type="ECO:0000313" key="2">
    <source>
        <dbReference type="EMBL" id="REJ05974.1"/>
    </source>
</evidence>
<protein>
    <submittedName>
        <fullName evidence="2">Multidrug ABC transporter ATPase</fullName>
    </submittedName>
</protein>
<dbReference type="Proteomes" id="UP000262172">
    <property type="component" value="Unassembled WGS sequence"/>
</dbReference>
<dbReference type="OrthoDB" id="4990996at2"/>
<accession>A0A371NVQ9</accession>
<keyword evidence="1" id="KW-1133">Transmembrane helix</keyword>
<dbReference type="EMBL" id="QUAB01000039">
    <property type="protein sequence ID" value="REJ05974.1"/>
    <property type="molecule type" value="Genomic_DNA"/>
</dbReference>
<dbReference type="AlphaFoldDB" id="A0A371NVQ9"/>
<sequence length="101" mass="10732">MSAQRRRPDSGTPNSEVPDLPVRTIDKVLAYTALGLAGASVLCFFAIIIGTATGMKQEAFAQGAWPLIAGLPLYGLPIAFVMIIALLIMSMVRKGRAAKRS</sequence>
<feature type="transmembrane region" description="Helical" evidence="1">
    <location>
        <begin position="71"/>
        <end position="92"/>
    </location>
</feature>
<dbReference type="RefSeq" id="WP_116241906.1">
    <property type="nucleotide sequence ID" value="NZ_QUAB01000039.1"/>
</dbReference>
<proteinExistence type="predicted"/>
<organism evidence="2 3">
    <name type="scientific">Microbacterium bovistercoris</name>
    <dbReference type="NCBI Taxonomy" id="2293570"/>
    <lineage>
        <taxon>Bacteria</taxon>
        <taxon>Bacillati</taxon>
        <taxon>Actinomycetota</taxon>
        <taxon>Actinomycetes</taxon>
        <taxon>Micrococcales</taxon>
        <taxon>Microbacteriaceae</taxon>
        <taxon>Microbacterium</taxon>
    </lineage>
</organism>